<dbReference type="Gene3D" id="3.40.50.1820">
    <property type="entry name" value="alpha/beta hydrolase"/>
    <property type="match status" value="1"/>
</dbReference>
<keyword evidence="5" id="KW-1185">Reference proteome</keyword>
<dbReference type="SUPFAM" id="SSF53474">
    <property type="entry name" value="alpha/beta-Hydrolases"/>
    <property type="match status" value="1"/>
</dbReference>
<dbReference type="EMBL" id="CP136128">
    <property type="protein sequence ID" value="WNX26751.1"/>
    <property type="molecule type" value="Genomic_DNA"/>
</dbReference>
<dbReference type="GO" id="GO:0016787">
    <property type="term" value="F:hydrolase activity"/>
    <property type="evidence" value="ECO:0007669"/>
    <property type="project" value="UniProtKB-KW"/>
</dbReference>
<dbReference type="RefSeq" id="WP_087912580.1">
    <property type="nucleotide sequence ID" value="NZ_CP017065.1"/>
</dbReference>
<dbReference type="Proteomes" id="UP000195609">
    <property type="component" value="Chromosome"/>
</dbReference>
<dbReference type="InterPro" id="IPR000073">
    <property type="entry name" value="AB_hydrolase_1"/>
</dbReference>
<evidence type="ECO:0000313" key="4">
    <source>
        <dbReference type="Proteomes" id="UP000195609"/>
    </source>
</evidence>
<dbReference type="PANTHER" id="PTHR43798:SF6">
    <property type="entry name" value="HYDROLASE, PUTATIVE (AFU_ORTHOLOGUE AFUA_4G13070)-RELATED"/>
    <property type="match status" value="1"/>
</dbReference>
<protein>
    <submittedName>
        <fullName evidence="2">Alpha/beta hydrolase</fullName>
    </submittedName>
</protein>
<dbReference type="Proteomes" id="UP001303564">
    <property type="component" value="Chromosome"/>
</dbReference>
<proteinExistence type="predicted"/>
<dbReference type="PRINTS" id="PR00412">
    <property type="entry name" value="EPOXHYDRLASE"/>
</dbReference>
<gene>
    <name evidence="2" type="ORF">BGL52_10245</name>
    <name evidence="3" type="ORF">RWA16_10025</name>
</gene>
<dbReference type="InterPro" id="IPR029058">
    <property type="entry name" value="AB_hydrolase_fold"/>
</dbReference>
<sequence length="271" mass="30618">MPEKFGLHYQTFGNDQPIVFLHGMGLDGHSMSAFYEPRLTADEKAGYTRIYPDLPGMGGSPATAALRNADDVLAQLHHFIQAVSQCKSYLVGHSYGGYLALGLLARFPTDFLGAFLTAPVVIADKEGRHVAKLKHVVKDDVPSEDIDFADYLNMNVVISHATWQQYQQLVRPAVTRFDRPFWDAMKMRHDYHFSFESRLASMLQEPVTMLLGQNDNEVGYQDQLDFANGHDNIHTTLIQNAGHNLMMDAPDQVMQAYHRFIQESKKNDITQ</sequence>
<keyword evidence="2" id="KW-0378">Hydrolase</keyword>
<reference evidence="3 5" key="2">
    <citation type="submission" date="2023-09" db="EMBL/GenBank/DDBJ databases">
        <title>Genomic characteristic of L. casei group strains isolated from clinical sources.</title>
        <authorList>
            <person name="Jarocki P."/>
        </authorList>
    </citation>
    <scope>NUCLEOTIDE SEQUENCE [LARGE SCALE GENOMIC DNA]</scope>
    <source>
        <strain evidence="3 5">LMG 24099</strain>
    </source>
</reference>
<organism evidence="2 4">
    <name type="scientific">Lacticaseibacillus casei</name>
    <name type="common">Lactobacillus casei</name>
    <dbReference type="NCBI Taxonomy" id="1582"/>
    <lineage>
        <taxon>Bacteria</taxon>
        <taxon>Bacillati</taxon>
        <taxon>Bacillota</taxon>
        <taxon>Bacilli</taxon>
        <taxon>Lactobacillales</taxon>
        <taxon>Lactobacillaceae</taxon>
        <taxon>Lacticaseibacillus</taxon>
    </lineage>
</organism>
<evidence type="ECO:0000313" key="5">
    <source>
        <dbReference type="Proteomes" id="UP001303564"/>
    </source>
</evidence>
<dbReference type="EMBL" id="CP017065">
    <property type="protein sequence ID" value="ARY92110.1"/>
    <property type="molecule type" value="Genomic_DNA"/>
</dbReference>
<dbReference type="InterPro" id="IPR000639">
    <property type="entry name" value="Epox_hydrolase-like"/>
</dbReference>
<evidence type="ECO:0000259" key="1">
    <source>
        <dbReference type="Pfam" id="PF12697"/>
    </source>
</evidence>
<evidence type="ECO:0000313" key="2">
    <source>
        <dbReference type="EMBL" id="ARY92110.1"/>
    </source>
</evidence>
<name>A0AAN1KEV3_LACCA</name>
<dbReference type="AlphaFoldDB" id="A0AAN1KEV3"/>
<dbReference type="Pfam" id="PF12697">
    <property type="entry name" value="Abhydrolase_6"/>
    <property type="match status" value="1"/>
</dbReference>
<feature type="domain" description="AB hydrolase-1" evidence="1">
    <location>
        <begin position="18"/>
        <end position="255"/>
    </location>
</feature>
<accession>A0AAN1KEV3</accession>
<evidence type="ECO:0000313" key="3">
    <source>
        <dbReference type="EMBL" id="WNX26751.1"/>
    </source>
</evidence>
<dbReference type="InterPro" id="IPR050266">
    <property type="entry name" value="AB_hydrolase_sf"/>
</dbReference>
<reference evidence="2 4" key="1">
    <citation type="journal article" date="2017" name="Front. Immunol.">
        <title>Complete Genome Sequence of Lactobacillus casei LC5, a Potential Probiotics for Atopic Dermatitis.</title>
        <authorList>
            <person name="Kang J."/>
            <person name="Chung W.H."/>
            <person name="Lim T.J."/>
            <person name="Whon T.W."/>
            <person name="Lim S."/>
            <person name="Nam Y.D."/>
        </authorList>
    </citation>
    <scope>NUCLEOTIDE SEQUENCE [LARGE SCALE GENOMIC DNA]</scope>
    <source>
        <strain evidence="2 4">LC5</strain>
    </source>
</reference>
<dbReference type="PANTHER" id="PTHR43798">
    <property type="entry name" value="MONOACYLGLYCEROL LIPASE"/>
    <property type="match status" value="1"/>
</dbReference>